<protein>
    <submittedName>
        <fullName evidence="1">Uncharacterized protein</fullName>
    </submittedName>
</protein>
<reference evidence="1" key="2">
    <citation type="journal article" date="2022" name="New Phytol.">
        <title>Evolutionary transition to the ectomycorrhizal habit in the genomes of a hyperdiverse lineage of mushroom-forming fungi.</title>
        <authorList>
            <person name="Looney B."/>
            <person name="Miyauchi S."/>
            <person name="Morin E."/>
            <person name="Drula E."/>
            <person name="Courty P.E."/>
            <person name="Kohler A."/>
            <person name="Kuo A."/>
            <person name="LaButti K."/>
            <person name="Pangilinan J."/>
            <person name="Lipzen A."/>
            <person name="Riley R."/>
            <person name="Andreopoulos W."/>
            <person name="He G."/>
            <person name="Johnson J."/>
            <person name="Nolan M."/>
            <person name="Tritt A."/>
            <person name="Barry K.W."/>
            <person name="Grigoriev I.V."/>
            <person name="Nagy L.G."/>
            <person name="Hibbett D."/>
            <person name="Henrissat B."/>
            <person name="Matheny P.B."/>
            <person name="Labbe J."/>
            <person name="Martin F.M."/>
        </authorList>
    </citation>
    <scope>NUCLEOTIDE SEQUENCE</scope>
    <source>
        <strain evidence="1">EC-137</strain>
    </source>
</reference>
<gene>
    <name evidence="1" type="ORF">K488DRAFT_75129</name>
</gene>
<evidence type="ECO:0000313" key="2">
    <source>
        <dbReference type="Proteomes" id="UP000814128"/>
    </source>
</evidence>
<comment type="caution">
    <text evidence="1">The sequence shown here is derived from an EMBL/GenBank/DDBJ whole genome shotgun (WGS) entry which is preliminary data.</text>
</comment>
<accession>A0ACB8Q4P5</accession>
<proteinExistence type="predicted"/>
<sequence length="195" mass="22352">MPSALLIVLGAVIKKYSGWVTSHKEKEDILAEIDNPELKGISQDLKNWYSEYQATLTEDEDKEEEEVLTHIQPTFPSAPLSTFPSNVLVLVNSNQALPDIQKDCEAPAHPPTCKSVESGKFSDNIHFSLFIYEQLWMAHVWLTMPAPKVFNSVNVITVSEVLDAFHKDFEESLKEWKHKYLFVCERVDLCIWQNE</sequence>
<evidence type="ECO:0000313" key="1">
    <source>
        <dbReference type="EMBL" id="KAI0026726.1"/>
    </source>
</evidence>
<keyword evidence="2" id="KW-1185">Reference proteome</keyword>
<dbReference type="Proteomes" id="UP000814128">
    <property type="component" value="Unassembled WGS sequence"/>
</dbReference>
<name>A0ACB8Q4P5_9AGAM</name>
<reference evidence="1" key="1">
    <citation type="submission" date="2021-02" db="EMBL/GenBank/DDBJ databases">
        <authorList>
            <consortium name="DOE Joint Genome Institute"/>
            <person name="Ahrendt S."/>
            <person name="Looney B.P."/>
            <person name="Miyauchi S."/>
            <person name="Morin E."/>
            <person name="Drula E."/>
            <person name="Courty P.E."/>
            <person name="Chicoki N."/>
            <person name="Fauchery L."/>
            <person name="Kohler A."/>
            <person name="Kuo A."/>
            <person name="Labutti K."/>
            <person name="Pangilinan J."/>
            <person name="Lipzen A."/>
            <person name="Riley R."/>
            <person name="Andreopoulos W."/>
            <person name="He G."/>
            <person name="Johnson J."/>
            <person name="Barry K.W."/>
            <person name="Grigoriev I.V."/>
            <person name="Nagy L."/>
            <person name="Hibbett D."/>
            <person name="Henrissat B."/>
            <person name="Matheny P.B."/>
            <person name="Labbe J."/>
            <person name="Martin F."/>
        </authorList>
    </citation>
    <scope>NUCLEOTIDE SEQUENCE</scope>
    <source>
        <strain evidence="1">EC-137</strain>
    </source>
</reference>
<dbReference type="EMBL" id="MU274240">
    <property type="protein sequence ID" value="KAI0026726.1"/>
    <property type="molecule type" value="Genomic_DNA"/>
</dbReference>
<organism evidence="1 2">
    <name type="scientific">Vararia minispora EC-137</name>
    <dbReference type="NCBI Taxonomy" id="1314806"/>
    <lineage>
        <taxon>Eukaryota</taxon>
        <taxon>Fungi</taxon>
        <taxon>Dikarya</taxon>
        <taxon>Basidiomycota</taxon>
        <taxon>Agaricomycotina</taxon>
        <taxon>Agaricomycetes</taxon>
        <taxon>Russulales</taxon>
        <taxon>Lachnocladiaceae</taxon>
        <taxon>Vararia</taxon>
    </lineage>
</organism>